<organism evidence="1">
    <name type="scientific">Utricularia reniformis</name>
    <dbReference type="NCBI Taxonomy" id="192314"/>
    <lineage>
        <taxon>Eukaryota</taxon>
        <taxon>Viridiplantae</taxon>
        <taxon>Streptophyta</taxon>
        <taxon>Embryophyta</taxon>
        <taxon>Tracheophyta</taxon>
        <taxon>Spermatophyta</taxon>
        <taxon>Magnoliopsida</taxon>
        <taxon>eudicotyledons</taxon>
        <taxon>Gunneridae</taxon>
        <taxon>Pentapetalae</taxon>
        <taxon>asterids</taxon>
        <taxon>lamiids</taxon>
        <taxon>Lamiales</taxon>
        <taxon>Lentibulariaceae</taxon>
        <taxon>Utricularia</taxon>
    </lineage>
</organism>
<accession>A0A1Y0AZ48</accession>
<geneLocation type="mitochondrion" evidence="1"/>
<protein>
    <submittedName>
        <fullName evidence="1">Uncharacterized protein</fullName>
    </submittedName>
</protein>
<proteinExistence type="predicted"/>
<keyword evidence="1" id="KW-0496">Mitochondrion</keyword>
<name>A0A1Y0AZ48_9LAMI</name>
<sequence>MAEELRKCLEETGMKPFLSRCGSQPSFGKALSFKSLMTVNGYTFRVEYQAGWEREFAWLMLCLASLWRQEESARPIPPVIQIQWEIWDKLKEKTDTLGLFESLALWMALNDRSFSFALATHFRVPISVQESSSDADTNEIPAPFYV</sequence>
<dbReference type="AlphaFoldDB" id="A0A1Y0AZ48"/>
<dbReference type="EMBL" id="KY774314">
    <property type="protein sequence ID" value="ART30452.1"/>
    <property type="molecule type" value="Genomic_DNA"/>
</dbReference>
<gene>
    <name evidence="1" type="ORF">AEK19_MT0170</name>
</gene>
<reference evidence="1" key="1">
    <citation type="submission" date="2017-03" db="EMBL/GenBank/DDBJ databases">
        <title>The mitochondrial genome of the carnivorous plant Utricularia reniformis (Lentibulariaceae): structure, comparative analysis and evolutionary landmarks.</title>
        <authorList>
            <person name="Silva S.R."/>
            <person name="Alvarenga D.O."/>
            <person name="Michael T.P."/>
            <person name="Miranda V.F.O."/>
            <person name="Varani A.M."/>
        </authorList>
    </citation>
    <scope>NUCLEOTIDE SEQUENCE</scope>
</reference>
<evidence type="ECO:0000313" key="1">
    <source>
        <dbReference type="EMBL" id="ART30452.1"/>
    </source>
</evidence>